<dbReference type="PANTHER" id="PTHR35006">
    <property type="entry name" value="GLYOXALASE FAMILY PROTEIN (AFU_ORTHOLOGUE AFUA_5G14830)"/>
    <property type="match status" value="1"/>
</dbReference>
<organism evidence="2 3">
    <name type="scientific">Lipomyces tetrasporus</name>
    <dbReference type="NCBI Taxonomy" id="54092"/>
    <lineage>
        <taxon>Eukaryota</taxon>
        <taxon>Fungi</taxon>
        <taxon>Dikarya</taxon>
        <taxon>Ascomycota</taxon>
        <taxon>Saccharomycotina</taxon>
        <taxon>Lipomycetes</taxon>
        <taxon>Lipomycetales</taxon>
        <taxon>Lipomycetaceae</taxon>
        <taxon>Lipomyces</taxon>
    </lineage>
</organism>
<keyword evidence="2" id="KW-0223">Dioxygenase</keyword>
<protein>
    <submittedName>
        <fullName evidence="2">Glyoxalase/Bleomycin resistance protein/Dihydroxybiphenyl dioxygenase</fullName>
    </submittedName>
</protein>
<reference evidence="2" key="1">
    <citation type="submission" date="2023-03" db="EMBL/GenBank/DDBJ databases">
        <title>Near-Complete genome sequence of Lipomyces tetrasporous NRRL Y-64009, an oleaginous yeast capable of growing on lignocellulosic hydrolysates.</title>
        <authorList>
            <consortium name="Lawrence Berkeley National Laboratory"/>
            <person name="Jagtap S.S."/>
            <person name="Liu J.-J."/>
            <person name="Walukiewicz H.E."/>
            <person name="Pangilinan J."/>
            <person name="Lipzen A."/>
            <person name="Ahrendt S."/>
            <person name="Koriabine M."/>
            <person name="Cobaugh K."/>
            <person name="Salamov A."/>
            <person name="Yoshinaga Y."/>
            <person name="Ng V."/>
            <person name="Daum C."/>
            <person name="Grigoriev I.V."/>
            <person name="Slininger P.J."/>
            <person name="Dien B.S."/>
            <person name="Jin Y.-S."/>
            <person name="Rao C.V."/>
        </authorList>
    </citation>
    <scope>NUCLEOTIDE SEQUENCE</scope>
    <source>
        <strain evidence="2">NRRL Y-64009</strain>
    </source>
</reference>
<dbReference type="InterPro" id="IPR004360">
    <property type="entry name" value="Glyas_Fos-R_dOase_dom"/>
</dbReference>
<dbReference type="GO" id="GO:0051213">
    <property type="term" value="F:dioxygenase activity"/>
    <property type="evidence" value="ECO:0007669"/>
    <property type="project" value="UniProtKB-KW"/>
</dbReference>
<keyword evidence="3" id="KW-1185">Reference proteome</keyword>
<dbReference type="Gene3D" id="3.10.180.10">
    <property type="entry name" value="2,3-Dihydroxybiphenyl 1,2-Dioxygenase, domain 1"/>
    <property type="match status" value="1"/>
</dbReference>
<dbReference type="Pfam" id="PF00903">
    <property type="entry name" value="Glyoxalase"/>
    <property type="match status" value="1"/>
</dbReference>
<evidence type="ECO:0000313" key="3">
    <source>
        <dbReference type="Proteomes" id="UP001217417"/>
    </source>
</evidence>
<comment type="caution">
    <text evidence="2">The sequence shown here is derived from an EMBL/GenBank/DDBJ whole genome shotgun (WGS) entry which is preliminary data.</text>
</comment>
<keyword evidence="2" id="KW-0560">Oxidoreductase</keyword>
<sequence>MAPKALIDHVVMYVKDVKKCRAFYEPILALLGAEVKWDREDDGYVCFATPGVPTRFIIAGGPNTRVGKNHVAFKADSEDVVQRFHELALKLGGEDYGKPGIRENYAPDYYAAFVLDPEGNNVELVKWPSED</sequence>
<name>A0AAD7VS02_9ASCO</name>
<dbReference type="CDD" id="cd07262">
    <property type="entry name" value="VOC_like"/>
    <property type="match status" value="1"/>
</dbReference>
<dbReference type="InterPro" id="IPR029068">
    <property type="entry name" value="Glyas_Bleomycin-R_OHBP_Dase"/>
</dbReference>
<evidence type="ECO:0000259" key="1">
    <source>
        <dbReference type="PROSITE" id="PS51819"/>
    </source>
</evidence>
<dbReference type="InterPro" id="IPR037523">
    <property type="entry name" value="VOC_core"/>
</dbReference>
<dbReference type="PROSITE" id="PS51819">
    <property type="entry name" value="VOC"/>
    <property type="match status" value="1"/>
</dbReference>
<dbReference type="PANTHER" id="PTHR35006:SF2">
    <property type="entry name" value="GLYOXALASE FAMILY PROTEIN (AFU_ORTHOLOGUE AFUA_5G14830)"/>
    <property type="match status" value="1"/>
</dbReference>
<accession>A0AAD7VS02</accession>
<proteinExistence type="predicted"/>
<dbReference type="EMBL" id="JARPMG010000008">
    <property type="protein sequence ID" value="KAJ8098620.1"/>
    <property type="molecule type" value="Genomic_DNA"/>
</dbReference>
<dbReference type="AlphaFoldDB" id="A0AAD7VS02"/>
<evidence type="ECO:0000313" key="2">
    <source>
        <dbReference type="EMBL" id="KAJ8098620.1"/>
    </source>
</evidence>
<dbReference type="Proteomes" id="UP001217417">
    <property type="component" value="Unassembled WGS sequence"/>
</dbReference>
<dbReference type="RefSeq" id="XP_056042070.1">
    <property type="nucleotide sequence ID" value="XM_056190768.1"/>
</dbReference>
<feature type="domain" description="VOC" evidence="1">
    <location>
        <begin position="6"/>
        <end position="127"/>
    </location>
</feature>
<dbReference type="GeneID" id="80885934"/>
<dbReference type="SUPFAM" id="SSF54593">
    <property type="entry name" value="Glyoxalase/Bleomycin resistance protein/Dihydroxybiphenyl dioxygenase"/>
    <property type="match status" value="1"/>
</dbReference>
<gene>
    <name evidence="2" type="ORF">POJ06DRAFT_302536</name>
</gene>